<feature type="binding site" evidence="7">
    <location>
        <position position="223"/>
    </location>
    <ligand>
        <name>K(+)</name>
        <dbReference type="ChEBI" id="CHEBI:29103"/>
    </ligand>
</feature>
<dbReference type="EC" id="3.6.-.-" evidence="7"/>
<feature type="binding site" evidence="7">
    <location>
        <position position="247"/>
    </location>
    <ligand>
        <name>K(+)</name>
        <dbReference type="ChEBI" id="CHEBI:29103"/>
    </ligand>
</feature>
<evidence type="ECO:0000256" key="7">
    <source>
        <dbReference type="HAMAP-Rule" id="MF_00379"/>
    </source>
</evidence>
<keyword evidence="10" id="KW-1185">Reference proteome</keyword>
<dbReference type="InterPro" id="IPR027368">
    <property type="entry name" value="MnmE_dom2"/>
</dbReference>
<evidence type="ECO:0000256" key="4">
    <source>
        <dbReference type="ARBA" id="ARBA00022801"/>
    </source>
</evidence>
<dbReference type="GO" id="GO:0002098">
    <property type="term" value="P:tRNA wobble uridine modification"/>
    <property type="evidence" value="ECO:0007669"/>
    <property type="project" value="TreeGrafter"/>
</dbReference>
<dbReference type="InterPro" id="IPR018948">
    <property type="entry name" value="GTP-bd_TrmE_N"/>
</dbReference>
<organism evidence="9 10">
    <name type="scientific">Roseivivax marinus</name>
    <dbReference type="NCBI Taxonomy" id="1379903"/>
    <lineage>
        <taxon>Bacteria</taxon>
        <taxon>Pseudomonadati</taxon>
        <taxon>Pseudomonadota</taxon>
        <taxon>Alphaproteobacteria</taxon>
        <taxon>Rhodobacterales</taxon>
        <taxon>Roseobacteraceae</taxon>
        <taxon>Roseivivax</taxon>
    </lineage>
</organism>
<dbReference type="InterPro" id="IPR005225">
    <property type="entry name" value="Small_GTP-bd"/>
</dbReference>
<protein>
    <recommendedName>
        <fullName evidence="7">tRNA modification GTPase MnmE</fullName>
        <ecNumber evidence="7">3.6.-.-</ecNumber>
    </recommendedName>
</protein>
<feature type="domain" description="TrmE-type G" evidence="8">
    <location>
        <begin position="213"/>
        <end position="348"/>
    </location>
</feature>
<evidence type="ECO:0000256" key="5">
    <source>
        <dbReference type="ARBA" id="ARBA00022958"/>
    </source>
</evidence>
<dbReference type="FunFam" id="3.30.1360.120:FF:000007">
    <property type="entry name" value="tRNA modification GTPase GTPBP3, mitochondrial"/>
    <property type="match status" value="1"/>
</dbReference>
<dbReference type="Pfam" id="PF10396">
    <property type="entry name" value="TrmE_N"/>
    <property type="match status" value="1"/>
</dbReference>
<dbReference type="EMBL" id="AQQW01000005">
    <property type="protein sequence ID" value="ETW12778.1"/>
    <property type="molecule type" value="Genomic_DNA"/>
</dbReference>
<evidence type="ECO:0000313" key="10">
    <source>
        <dbReference type="Proteomes" id="UP000019063"/>
    </source>
</evidence>
<keyword evidence="6 7" id="KW-0342">GTP-binding</keyword>
<reference evidence="9 10" key="1">
    <citation type="journal article" date="2014" name="Antonie Van Leeuwenhoek">
        <title>Roseivivax atlanticus sp. nov., isolated from surface seawater of the Atlantic Ocean.</title>
        <authorList>
            <person name="Li G."/>
            <person name="Lai Q."/>
            <person name="Liu X."/>
            <person name="Sun F."/>
            <person name="Shao Z."/>
        </authorList>
    </citation>
    <scope>NUCLEOTIDE SEQUENCE [LARGE SCALE GENOMIC DNA]</scope>
    <source>
        <strain evidence="9 10">22II-s10s</strain>
    </source>
</reference>
<dbReference type="RefSeq" id="WP_043844127.1">
    <property type="nucleotide sequence ID" value="NZ_AQQW01000005.1"/>
</dbReference>
<feature type="binding site" evidence="7">
    <location>
        <position position="77"/>
    </location>
    <ligand>
        <name>(6S)-5-formyl-5,6,7,8-tetrahydrofolate</name>
        <dbReference type="ChEBI" id="CHEBI:57457"/>
    </ligand>
</feature>
<comment type="function">
    <text evidence="7">Exhibits a very high intrinsic GTPase hydrolysis rate. Involved in the addition of a carboxymethylaminomethyl (cmnm) group at the wobble position (U34) of certain tRNAs, forming tRNA-cmnm(5)s(2)U34.</text>
</comment>
<gene>
    <name evidence="7" type="primary">mnmE</name>
    <name evidence="7 9" type="synonym">trmE</name>
    <name evidence="9" type="ORF">ATO8_09553</name>
</gene>
<keyword evidence="7" id="KW-0963">Cytoplasm</keyword>
<dbReference type="InterPro" id="IPR004520">
    <property type="entry name" value="GTPase_MnmE"/>
</dbReference>
<feature type="binding site" evidence="7">
    <location>
        <position position="117"/>
    </location>
    <ligand>
        <name>(6S)-5-formyl-5,6,7,8-tetrahydrofolate</name>
        <dbReference type="ChEBI" id="CHEBI:57457"/>
    </ligand>
</feature>
<sequence>MDTIFALASAPGKAGVAVIRLSGPEAHDAVATLCGRVPEARRASLLRLRDGDGTVLDDGLVLTFDHGASFTGERAAELQVHGSMATVRAVLARLGDLPGLRQADPGEFTRRAMENGRLDLAQVEALADLIEAETETQRRQAQRMLDGALGARVELWRADLVRAAALLEAVIDFADEEVPEDVSVEVVALIDKVAAGLDAELAGFGAAERVRTGFEVAIVGAPNVGKSTLLNALAGRQAALTSEIAGTTRDVIEVRLDLGGLAVTVLDTAGLRETDDQVEAMGVSLARERAIGADLRIFLGEDAEGVPARDGDLSYRTKADLTGDPAAISAVTGQGIDRVIDELRRALEDRAAGAGLVTRERHRLALVGGRSALSEASAVVAHGPDLYDVAAEELRVAIRRLESVVGRVDVEAILDDVFSNFCLGK</sequence>
<dbReference type="PANTHER" id="PTHR42714">
    <property type="entry name" value="TRNA MODIFICATION GTPASE GTPBP3"/>
    <property type="match status" value="1"/>
</dbReference>
<dbReference type="SUPFAM" id="SSF52540">
    <property type="entry name" value="P-loop containing nucleoside triphosphate hydrolases"/>
    <property type="match status" value="1"/>
</dbReference>
<evidence type="ECO:0000256" key="6">
    <source>
        <dbReference type="ARBA" id="ARBA00023134"/>
    </source>
</evidence>
<dbReference type="CDD" id="cd04164">
    <property type="entry name" value="trmE"/>
    <property type="match status" value="1"/>
</dbReference>
<dbReference type="STRING" id="1379903.ATO8_09553"/>
<dbReference type="Pfam" id="PF12631">
    <property type="entry name" value="MnmE_helical"/>
    <property type="match status" value="1"/>
</dbReference>
<proteinExistence type="inferred from homology"/>
<keyword evidence="2 7" id="KW-0819">tRNA processing</keyword>
<feature type="binding site" evidence="7">
    <location>
        <begin position="242"/>
        <end position="248"/>
    </location>
    <ligand>
        <name>GTP</name>
        <dbReference type="ChEBI" id="CHEBI:37565"/>
    </ligand>
</feature>
<feature type="binding site" evidence="7">
    <location>
        <begin position="267"/>
        <end position="270"/>
    </location>
    <ligand>
        <name>GTP</name>
        <dbReference type="ChEBI" id="CHEBI:37565"/>
    </ligand>
</feature>
<dbReference type="PANTHER" id="PTHR42714:SF2">
    <property type="entry name" value="TRNA MODIFICATION GTPASE GTPBP3, MITOCHONDRIAL"/>
    <property type="match status" value="1"/>
</dbReference>
<feature type="binding site" evidence="7">
    <location>
        <position position="248"/>
    </location>
    <ligand>
        <name>Mg(2+)</name>
        <dbReference type="ChEBI" id="CHEBI:18420"/>
    </ligand>
</feature>
<keyword evidence="7" id="KW-0479">Metal-binding</keyword>
<comment type="caution">
    <text evidence="9">The sequence shown here is derived from an EMBL/GenBank/DDBJ whole genome shotgun (WGS) entry which is preliminary data.</text>
</comment>
<dbReference type="Gene3D" id="3.30.1360.120">
    <property type="entry name" value="Probable tRNA modification gtpase trme, domain 1"/>
    <property type="match status" value="1"/>
</dbReference>
<comment type="cofactor">
    <cofactor evidence="7">
        <name>K(+)</name>
        <dbReference type="ChEBI" id="CHEBI:29103"/>
    </cofactor>
    <text evidence="7">Binds 1 potassium ion per subunit.</text>
</comment>
<dbReference type="GO" id="GO:0046872">
    <property type="term" value="F:metal ion binding"/>
    <property type="evidence" value="ECO:0007669"/>
    <property type="project" value="UniProtKB-KW"/>
</dbReference>
<dbReference type="Proteomes" id="UP000019063">
    <property type="component" value="Unassembled WGS sequence"/>
</dbReference>
<dbReference type="Gene3D" id="3.40.50.300">
    <property type="entry name" value="P-loop containing nucleotide triphosphate hydrolases"/>
    <property type="match status" value="1"/>
</dbReference>
<dbReference type="eggNOG" id="COG0486">
    <property type="taxonomic scope" value="Bacteria"/>
</dbReference>
<keyword evidence="3 7" id="KW-0547">Nucleotide-binding</keyword>
<evidence type="ECO:0000313" key="9">
    <source>
        <dbReference type="EMBL" id="ETW12778.1"/>
    </source>
</evidence>
<feature type="binding site" evidence="7">
    <location>
        <position position="244"/>
    </location>
    <ligand>
        <name>K(+)</name>
        <dbReference type="ChEBI" id="CHEBI:29103"/>
    </ligand>
</feature>
<keyword evidence="7" id="KW-0460">Magnesium</keyword>
<dbReference type="InterPro" id="IPR025867">
    <property type="entry name" value="MnmE_helical"/>
</dbReference>
<dbReference type="GO" id="GO:0030488">
    <property type="term" value="P:tRNA methylation"/>
    <property type="evidence" value="ECO:0007669"/>
    <property type="project" value="TreeGrafter"/>
</dbReference>
<feature type="binding site" evidence="7">
    <location>
        <begin position="223"/>
        <end position="228"/>
    </location>
    <ligand>
        <name>GTP</name>
        <dbReference type="ChEBI" id="CHEBI:37565"/>
    </ligand>
</feature>
<evidence type="ECO:0000256" key="3">
    <source>
        <dbReference type="ARBA" id="ARBA00022741"/>
    </source>
</evidence>
<dbReference type="SUPFAM" id="SSF116878">
    <property type="entry name" value="TrmE connector domain"/>
    <property type="match status" value="1"/>
</dbReference>
<comment type="subunit">
    <text evidence="7">Homodimer. Heterotetramer of two MnmE and two MnmG subunits.</text>
</comment>
<dbReference type="PATRIC" id="fig|1317118.6.peg.1973"/>
<dbReference type="InterPro" id="IPR031168">
    <property type="entry name" value="G_TrmE"/>
</dbReference>
<dbReference type="InterPro" id="IPR027266">
    <property type="entry name" value="TrmE/GcvT-like"/>
</dbReference>
<keyword evidence="4 7" id="KW-0378">Hydrolase</keyword>
<dbReference type="GO" id="GO:0005737">
    <property type="term" value="C:cytoplasm"/>
    <property type="evidence" value="ECO:0007669"/>
    <property type="project" value="UniProtKB-SubCell"/>
</dbReference>
<dbReference type="InterPro" id="IPR006073">
    <property type="entry name" value="GTP-bd"/>
</dbReference>
<dbReference type="PROSITE" id="PS51709">
    <property type="entry name" value="G_TRME"/>
    <property type="match status" value="1"/>
</dbReference>
<feature type="binding site" evidence="7">
    <location>
        <position position="425"/>
    </location>
    <ligand>
        <name>(6S)-5-formyl-5,6,7,8-tetrahydrofolate</name>
        <dbReference type="ChEBI" id="CHEBI:57457"/>
    </ligand>
</feature>
<dbReference type="Pfam" id="PF01926">
    <property type="entry name" value="MMR_HSR1"/>
    <property type="match status" value="1"/>
</dbReference>
<comment type="similarity">
    <text evidence="1 7">Belongs to the TRAFAC class TrmE-Era-EngA-EngB-Septin-like GTPase superfamily. TrmE GTPase family.</text>
</comment>
<evidence type="ECO:0000259" key="8">
    <source>
        <dbReference type="PROSITE" id="PS51709"/>
    </source>
</evidence>
<dbReference type="NCBIfam" id="TIGR00231">
    <property type="entry name" value="small_GTP"/>
    <property type="match status" value="1"/>
</dbReference>
<dbReference type="SUPFAM" id="SSF103025">
    <property type="entry name" value="Folate-binding domain"/>
    <property type="match status" value="1"/>
</dbReference>
<feature type="binding site" evidence="7">
    <location>
        <position position="242"/>
    </location>
    <ligand>
        <name>K(+)</name>
        <dbReference type="ChEBI" id="CHEBI:29103"/>
    </ligand>
</feature>
<dbReference type="GO" id="GO:0005525">
    <property type="term" value="F:GTP binding"/>
    <property type="evidence" value="ECO:0007669"/>
    <property type="project" value="UniProtKB-UniRule"/>
</dbReference>
<dbReference type="CDD" id="cd14858">
    <property type="entry name" value="TrmE_N"/>
    <property type="match status" value="1"/>
</dbReference>
<feature type="binding site" evidence="7">
    <location>
        <position position="20"/>
    </location>
    <ligand>
        <name>(6S)-5-formyl-5,6,7,8-tetrahydrofolate</name>
        <dbReference type="ChEBI" id="CHEBI:57457"/>
    </ligand>
</feature>
<dbReference type="GO" id="GO:0003924">
    <property type="term" value="F:GTPase activity"/>
    <property type="evidence" value="ECO:0007669"/>
    <property type="project" value="UniProtKB-UniRule"/>
</dbReference>
<dbReference type="AlphaFoldDB" id="W4HK33"/>
<dbReference type="Gene3D" id="1.20.120.430">
    <property type="entry name" value="tRNA modification GTPase MnmE domain 2"/>
    <property type="match status" value="1"/>
</dbReference>
<evidence type="ECO:0000256" key="2">
    <source>
        <dbReference type="ARBA" id="ARBA00022694"/>
    </source>
</evidence>
<evidence type="ECO:0000256" key="1">
    <source>
        <dbReference type="ARBA" id="ARBA00011043"/>
    </source>
</evidence>
<dbReference type="InterPro" id="IPR027417">
    <property type="entry name" value="P-loop_NTPase"/>
</dbReference>
<feature type="binding site" evidence="7">
    <location>
        <position position="227"/>
    </location>
    <ligand>
        <name>Mg(2+)</name>
        <dbReference type="ChEBI" id="CHEBI:18420"/>
    </ligand>
</feature>
<name>W4HK33_9RHOB</name>
<comment type="caution">
    <text evidence="7">Lacks conserved residue(s) required for the propagation of feature annotation.</text>
</comment>
<dbReference type="NCBIfam" id="NF003661">
    <property type="entry name" value="PRK05291.1-3"/>
    <property type="match status" value="1"/>
</dbReference>
<accession>W4HK33</accession>
<comment type="subcellular location">
    <subcellularLocation>
        <location evidence="7">Cytoplasm</location>
    </subcellularLocation>
</comment>
<dbReference type="HAMAP" id="MF_00379">
    <property type="entry name" value="GTPase_MnmE"/>
    <property type="match status" value="1"/>
</dbReference>
<keyword evidence="5 7" id="KW-0630">Potassium</keyword>